<name>A0A6S6Z933_9BURK</name>
<dbReference type="CDD" id="cd02199">
    <property type="entry name" value="YjgF_YER057c_UK114_like_1"/>
    <property type="match status" value="1"/>
</dbReference>
<dbReference type="PANTHER" id="PTHR43760:SF1">
    <property type="entry name" value="ENDORIBONUCLEASE L-PSP_CHORISMATE MUTASE-LIKE DOMAIN-CONTAINING PROTEIN"/>
    <property type="match status" value="1"/>
</dbReference>
<dbReference type="AlphaFoldDB" id="A0A6S6Z933"/>
<sequence length="166" mass="17029">MDTVTAGGTPDSRLAAAGWRLPAAPVPRGAYALYHLAALTGATLVCISGQASRRDGTPIVGICRPGADLDAARSACAHAALSALSALREACGGNLDRVRAVLQLRGYLRSEAEFEDHSAVLDGASAVLEAAFPHMPSPARSAVGVTSLPGRSWAEIEISALLDDRG</sequence>
<dbReference type="InterPro" id="IPR013813">
    <property type="entry name" value="Endoribo_LPSP/chorism_mut-like"/>
</dbReference>
<keyword evidence="3" id="KW-1185">Reference proteome</keyword>
<feature type="domain" description="Endoribonuclease L-PSP/chorismate mutase-like" evidence="1">
    <location>
        <begin position="11"/>
        <end position="133"/>
    </location>
</feature>
<dbReference type="SUPFAM" id="SSF55298">
    <property type="entry name" value="YjgF-like"/>
    <property type="match status" value="1"/>
</dbReference>
<accession>A0A6S6Z933</accession>
<evidence type="ECO:0000313" key="2">
    <source>
        <dbReference type="EMBL" id="CAB3666413.1"/>
    </source>
</evidence>
<organism evidence="2 3">
    <name type="scientific">Achromobacter animicus</name>
    <dbReference type="NCBI Taxonomy" id="1389935"/>
    <lineage>
        <taxon>Bacteria</taxon>
        <taxon>Pseudomonadati</taxon>
        <taxon>Pseudomonadota</taxon>
        <taxon>Betaproteobacteria</taxon>
        <taxon>Burkholderiales</taxon>
        <taxon>Alcaligenaceae</taxon>
        <taxon>Achromobacter</taxon>
    </lineage>
</organism>
<gene>
    <name evidence="2" type="ORF">LMG26690_00853</name>
</gene>
<dbReference type="Pfam" id="PF14588">
    <property type="entry name" value="YjgF_endoribonc"/>
    <property type="match status" value="1"/>
</dbReference>
<reference evidence="2 3" key="1">
    <citation type="submission" date="2020-04" db="EMBL/GenBank/DDBJ databases">
        <authorList>
            <person name="De Canck E."/>
        </authorList>
    </citation>
    <scope>NUCLEOTIDE SEQUENCE [LARGE SCALE GENOMIC DNA]</scope>
    <source>
        <strain evidence="2 3">LMG 26690</strain>
    </source>
</reference>
<dbReference type="Gene3D" id="3.30.1330.40">
    <property type="entry name" value="RutC-like"/>
    <property type="match status" value="1"/>
</dbReference>
<dbReference type="Proteomes" id="UP000494214">
    <property type="component" value="Unassembled WGS sequence"/>
</dbReference>
<dbReference type="RefSeq" id="WP_175121856.1">
    <property type="nucleotide sequence ID" value="NZ_CADIJM010000001.1"/>
</dbReference>
<protein>
    <recommendedName>
        <fullName evidence="1">Endoribonuclease L-PSP/chorismate mutase-like domain-containing protein</fullName>
    </recommendedName>
</protein>
<dbReference type="PANTHER" id="PTHR43760">
    <property type="entry name" value="ENDORIBONUCLEASE-RELATED"/>
    <property type="match status" value="1"/>
</dbReference>
<dbReference type="EMBL" id="CADIJM010000001">
    <property type="protein sequence ID" value="CAB3666413.1"/>
    <property type="molecule type" value="Genomic_DNA"/>
</dbReference>
<evidence type="ECO:0000259" key="1">
    <source>
        <dbReference type="Pfam" id="PF14588"/>
    </source>
</evidence>
<evidence type="ECO:0000313" key="3">
    <source>
        <dbReference type="Proteomes" id="UP000494214"/>
    </source>
</evidence>
<dbReference type="InterPro" id="IPR035959">
    <property type="entry name" value="RutC-like_sf"/>
</dbReference>
<proteinExistence type="predicted"/>